<sequence length="141" mass="16160">MIIPQDLQLLPRTEDVFNLVVRQSHVTRSCRYGYTRYNNCDSAWHRWGRWLLSGVLIFIGIFLVFFVFCCIRCRQRRQNRHATSTPMTATGNQGYAQQQYVPPQQYAPPAGAPPPQYGNEAYNGYYGTQGAVAEPRGAHMK</sequence>
<keyword evidence="3" id="KW-1185">Reference proteome</keyword>
<proteinExistence type="predicted"/>
<dbReference type="Pfam" id="PF12273">
    <property type="entry name" value="RCR"/>
    <property type="match status" value="1"/>
</dbReference>
<dbReference type="GO" id="GO:0016192">
    <property type="term" value="P:vesicle-mediated transport"/>
    <property type="evidence" value="ECO:0007669"/>
    <property type="project" value="TreeGrafter"/>
</dbReference>
<dbReference type="AlphaFoldDB" id="A0A218Z208"/>
<dbReference type="OrthoDB" id="3561073at2759"/>
<dbReference type="InterPro" id="IPR020999">
    <property type="entry name" value="Chitin_synth_reg_RCR"/>
</dbReference>
<evidence type="ECO:0000313" key="2">
    <source>
        <dbReference type="EMBL" id="OWP01724.1"/>
    </source>
</evidence>
<dbReference type="STRING" id="503106.A0A218Z208"/>
<evidence type="ECO:0000313" key="3">
    <source>
        <dbReference type="Proteomes" id="UP000242519"/>
    </source>
</evidence>
<comment type="caution">
    <text evidence="2">The sequence shown here is derived from an EMBL/GenBank/DDBJ whole genome shotgun (WGS) entry which is preliminary data.</text>
</comment>
<dbReference type="Proteomes" id="UP000242519">
    <property type="component" value="Unassembled WGS sequence"/>
</dbReference>
<keyword evidence="1" id="KW-1133">Transmembrane helix</keyword>
<dbReference type="InParanoid" id="A0A218Z208"/>
<keyword evidence="1" id="KW-0472">Membrane</keyword>
<keyword evidence="1" id="KW-0812">Transmembrane</keyword>
<evidence type="ECO:0000256" key="1">
    <source>
        <dbReference type="SAM" id="Phobius"/>
    </source>
</evidence>
<protein>
    <submittedName>
        <fullName evidence="2">Uncharacterized protein</fullName>
    </submittedName>
</protein>
<reference evidence="2 3" key="1">
    <citation type="submission" date="2017-04" db="EMBL/GenBank/DDBJ databases">
        <title>Draft genome sequence of Marssonina coronaria NL1: causal agent of apple blotch.</title>
        <authorList>
            <person name="Cheng Q."/>
        </authorList>
    </citation>
    <scope>NUCLEOTIDE SEQUENCE [LARGE SCALE GENOMIC DNA]</scope>
    <source>
        <strain evidence="2 3">NL1</strain>
    </source>
</reference>
<organism evidence="2 3">
    <name type="scientific">Diplocarpon coronariae</name>
    <dbReference type="NCBI Taxonomy" id="2795749"/>
    <lineage>
        <taxon>Eukaryota</taxon>
        <taxon>Fungi</taxon>
        <taxon>Dikarya</taxon>
        <taxon>Ascomycota</taxon>
        <taxon>Pezizomycotina</taxon>
        <taxon>Leotiomycetes</taxon>
        <taxon>Helotiales</taxon>
        <taxon>Drepanopezizaceae</taxon>
        <taxon>Diplocarpon</taxon>
    </lineage>
</organism>
<name>A0A218Z208_9HELO</name>
<dbReference type="PANTHER" id="PTHR28187">
    <property type="entry name" value="PROTEIN RCR1-RELATED"/>
    <property type="match status" value="1"/>
</dbReference>
<feature type="transmembrane region" description="Helical" evidence="1">
    <location>
        <begin position="50"/>
        <end position="71"/>
    </location>
</feature>
<dbReference type="EMBL" id="MZNU01000260">
    <property type="protein sequence ID" value="OWP01724.1"/>
    <property type="molecule type" value="Genomic_DNA"/>
</dbReference>
<dbReference type="PANTHER" id="PTHR28187:SF1">
    <property type="entry name" value="PROTEIN RCR1-RELATED"/>
    <property type="match status" value="1"/>
</dbReference>
<gene>
    <name evidence="2" type="ORF">B2J93_2316</name>
</gene>
<accession>A0A218Z208</accession>